<dbReference type="EMBL" id="MU864055">
    <property type="protein sequence ID" value="KAK4194525.1"/>
    <property type="molecule type" value="Genomic_DNA"/>
</dbReference>
<evidence type="ECO:0000259" key="2">
    <source>
        <dbReference type="Pfam" id="PF25488"/>
    </source>
</evidence>
<dbReference type="InterPro" id="IPR057328">
    <property type="entry name" value="RNaseT2L_C"/>
</dbReference>
<evidence type="ECO:0000313" key="4">
    <source>
        <dbReference type="Proteomes" id="UP001303160"/>
    </source>
</evidence>
<gene>
    <name evidence="3" type="ORF">QBC40DRAFT_319300</name>
</gene>
<feature type="signal peptide" evidence="1">
    <location>
        <begin position="1"/>
        <end position="15"/>
    </location>
</feature>
<feature type="chain" id="PRO_5043053081" description="RNase T2-like C-terminal domain-containing protein" evidence="1">
    <location>
        <begin position="16"/>
        <end position="185"/>
    </location>
</feature>
<evidence type="ECO:0000313" key="3">
    <source>
        <dbReference type="EMBL" id="KAK4194525.1"/>
    </source>
</evidence>
<dbReference type="Pfam" id="PF25488">
    <property type="entry name" value="RNaseT2L_C"/>
    <property type="match status" value="1"/>
</dbReference>
<sequence length="185" mass="19845">MRISTLLSLAGLATAAPVPEPEAAPVLGIAPTGQGFFGAGQIRTLWNQGDHANLGCLTNTGLWTTDERKCGTFVAKQLTAGNSVTTFQLLTAVGPCSIYGAKFYCDKNADAFPFGLWPWPNSIPGVDSLRAGQYGLMATFGNNPPSKEEGPQEIHFVTYRETGKYVWLTWAPLRGGPILTPIEIE</sequence>
<organism evidence="3 4">
    <name type="scientific">Triangularia verruculosa</name>
    <dbReference type="NCBI Taxonomy" id="2587418"/>
    <lineage>
        <taxon>Eukaryota</taxon>
        <taxon>Fungi</taxon>
        <taxon>Dikarya</taxon>
        <taxon>Ascomycota</taxon>
        <taxon>Pezizomycotina</taxon>
        <taxon>Sordariomycetes</taxon>
        <taxon>Sordariomycetidae</taxon>
        <taxon>Sordariales</taxon>
        <taxon>Podosporaceae</taxon>
        <taxon>Triangularia</taxon>
    </lineage>
</organism>
<keyword evidence="1" id="KW-0732">Signal</keyword>
<feature type="domain" description="RNase T2-like C-terminal" evidence="2">
    <location>
        <begin position="50"/>
        <end position="111"/>
    </location>
</feature>
<accession>A0AAN6X7Z3</accession>
<dbReference type="AlphaFoldDB" id="A0AAN6X7Z3"/>
<protein>
    <recommendedName>
        <fullName evidence="2">RNase T2-like C-terminal domain-containing protein</fullName>
    </recommendedName>
</protein>
<reference evidence="3" key="2">
    <citation type="submission" date="2023-05" db="EMBL/GenBank/DDBJ databases">
        <authorList>
            <consortium name="Lawrence Berkeley National Laboratory"/>
            <person name="Steindorff A."/>
            <person name="Hensen N."/>
            <person name="Bonometti L."/>
            <person name="Westerberg I."/>
            <person name="Brannstrom I.O."/>
            <person name="Guillou S."/>
            <person name="Cros-Aarteil S."/>
            <person name="Calhoun S."/>
            <person name="Haridas S."/>
            <person name="Kuo A."/>
            <person name="Mondo S."/>
            <person name="Pangilinan J."/>
            <person name="Riley R."/>
            <person name="Labutti K."/>
            <person name="Andreopoulos B."/>
            <person name="Lipzen A."/>
            <person name="Chen C."/>
            <person name="Yanf M."/>
            <person name="Daum C."/>
            <person name="Ng V."/>
            <person name="Clum A."/>
            <person name="Ohm R."/>
            <person name="Martin F."/>
            <person name="Silar P."/>
            <person name="Natvig D."/>
            <person name="Lalanne C."/>
            <person name="Gautier V."/>
            <person name="Ament-Velasquez S.L."/>
            <person name="Kruys A."/>
            <person name="Hutchinson M.I."/>
            <person name="Powell A.J."/>
            <person name="Barry K."/>
            <person name="Miller A.N."/>
            <person name="Grigoriev I.V."/>
            <person name="Debuchy R."/>
            <person name="Gladieux P."/>
            <person name="Thoren M.H."/>
            <person name="Johannesson H."/>
        </authorList>
    </citation>
    <scope>NUCLEOTIDE SEQUENCE</scope>
    <source>
        <strain evidence="3">CBS 315.58</strain>
    </source>
</reference>
<evidence type="ECO:0000256" key="1">
    <source>
        <dbReference type="SAM" id="SignalP"/>
    </source>
</evidence>
<comment type="caution">
    <text evidence="3">The sequence shown here is derived from an EMBL/GenBank/DDBJ whole genome shotgun (WGS) entry which is preliminary data.</text>
</comment>
<keyword evidence="4" id="KW-1185">Reference proteome</keyword>
<reference evidence="3" key="1">
    <citation type="journal article" date="2023" name="Mol. Phylogenet. Evol.">
        <title>Genome-scale phylogeny and comparative genomics of the fungal order Sordariales.</title>
        <authorList>
            <person name="Hensen N."/>
            <person name="Bonometti L."/>
            <person name="Westerberg I."/>
            <person name="Brannstrom I.O."/>
            <person name="Guillou S."/>
            <person name="Cros-Aarteil S."/>
            <person name="Calhoun S."/>
            <person name="Haridas S."/>
            <person name="Kuo A."/>
            <person name="Mondo S."/>
            <person name="Pangilinan J."/>
            <person name="Riley R."/>
            <person name="LaButti K."/>
            <person name="Andreopoulos B."/>
            <person name="Lipzen A."/>
            <person name="Chen C."/>
            <person name="Yan M."/>
            <person name="Daum C."/>
            <person name="Ng V."/>
            <person name="Clum A."/>
            <person name="Steindorff A."/>
            <person name="Ohm R.A."/>
            <person name="Martin F."/>
            <person name="Silar P."/>
            <person name="Natvig D.O."/>
            <person name="Lalanne C."/>
            <person name="Gautier V."/>
            <person name="Ament-Velasquez S.L."/>
            <person name="Kruys A."/>
            <person name="Hutchinson M.I."/>
            <person name="Powell A.J."/>
            <person name="Barry K."/>
            <person name="Miller A.N."/>
            <person name="Grigoriev I.V."/>
            <person name="Debuchy R."/>
            <person name="Gladieux P."/>
            <person name="Hiltunen Thoren M."/>
            <person name="Johannesson H."/>
        </authorList>
    </citation>
    <scope>NUCLEOTIDE SEQUENCE</scope>
    <source>
        <strain evidence="3">CBS 315.58</strain>
    </source>
</reference>
<dbReference type="Proteomes" id="UP001303160">
    <property type="component" value="Unassembled WGS sequence"/>
</dbReference>
<name>A0AAN6X7Z3_9PEZI</name>
<proteinExistence type="predicted"/>